<keyword evidence="3" id="KW-0997">Cell inner membrane</keyword>
<dbReference type="InterPro" id="IPR026579">
    <property type="entry name" value="FtsQ"/>
</dbReference>
<evidence type="ECO:0000256" key="3">
    <source>
        <dbReference type="ARBA" id="ARBA00022519"/>
    </source>
</evidence>
<evidence type="ECO:0000256" key="2">
    <source>
        <dbReference type="ARBA" id="ARBA00022475"/>
    </source>
</evidence>
<name>A0A1M6E5N6_MALRU</name>
<protein>
    <recommendedName>
        <fullName evidence="9">Cell division protein FtsQ</fullName>
    </recommendedName>
</protein>
<gene>
    <name evidence="9" type="primary">ftsQ</name>
    <name evidence="12" type="ORF">SAMN02745165_00947</name>
</gene>
<keyword evidence="2 9" id="KW-1003">Cell membrane</keyword>
<dbReference type="PANTHER" id="PTHR35851">
    <property type="entry name" value="CELL DIVISION PROTEIN FTSQ"/>
    <property type="match status" value="1"/>
</dbReference>
<evidence type="ECO:0000256" key="8">
    <source>
        <dbReference type="ARBA" id="ARBA00023306"/>
    </source>
</evidence>
<keyword evidence="13" id="KW-1185">Reference proteome</keyword>
<accession>A0A1M6E5N6</accession>
<feature type="compositionally biased region" description="Basic residues" evidence="10">
    <location>
        <begin position="18"/>
        <end position="35"/>
    </location>
</feature>
<dbReference type="InterPro" id="IPR013685">
    <property type="entry name" value="POTRA_FtsQ_type"/>
</dbReference>
<dbReference type="Gene3D" id="3.10.20.310">
    <property type="entry name" value="membrane protein fhac"/>
    <property type="match status" value="1"/>
</dbReference>
<evidence type="ECO:0000256" key="7">
    <source>
        <dbReference type="ARBA" id="ARBA00023136"/>
    </source>
</evidence>
<keyword evidence="5 9" id="KW-0812">Transmembrane</keyword>
<keyword evidence="6 9" id="KW-1133">Transmembrane helix</keyword>
<evidence type="ECO:0000256" key="10">
    <source>
        <dbReference type="SAM" id="MobiDB-lite"/>
    </source>
</evidence>
<feature type="region of interest" description="Disordered" evidence="10">
    <location>
        <begin position="15"/>
        <end position="35"/>
    </location>
</feature>
<evidence type="ECO:0000313" key="13">
    <source>
        <dbReference type="Proteomes" id="UP000184171"/>
    </source>
</evidence>
<evidence type="ECO:0000259" key="11">
    <source>
        <dbReference type="PROSITE" id="PS51779"/>
    </source>
</evidence>
<dbReference type="PROSITE" id="PS51779">
    <property type="entry name" value="POTRA"/>
    <property type="match status" value="1"/>
</dbReference>
<dbReference type="GO" id="GO:0005886">
    <property type="term" value="C:plasma membrane"/>
    <property type="evidence" value="ECO:0007669"/>
    <property type="project" value="UniProtKB-SubCell"/>
</dbReference>
<feature type="transmembrane region" description="Helical" evidence="9">
    <location>
        <begin position="49"/>
        <end position="71"/>
    </location>
</feature>
<dbReference type="PANTHER" id="PTHR35851:SF1">
    <property type="entry name" value="CELL DIVISION PROTEIN FTSQ"/>
    <property type="match status" value="1"/>
</dbReference>
<evidence type="ECO:0000313" key="12">
    <source>
        <dbReference type="EMBL" id="SHI80725.1"/>
    </source>
</evidence>
<evidence type="ECO:0000256" key="9">
    <source>
        <dbReference type="HAMAP-Rule" id="MF_00911"/>
    </source>
</evidence>
<keyword evidence="8 9" id="KW-0131">Cell cycle</keyword>
<dbReference type="AlphaFoldDB" id="A0A1M6E5N6"/>
<dbReference type="EMBL" id="FQZT01000002">
    <property type="protein sequence ID" value="SHI80725.1"/>
    <property type="molecule type" value="Genomic_DNA"/>
</dbReference>
<dbReference type="Pfam" id="PF03799">
    <property type="entry name" value="FtsQ_DivIB_C"/>
    <property type="match status" value="1"/>
</dbReference>
<keyword evidence="7 9" id="KW-0472">Membrane</keyword>
<dbReference type="Proteomes" id="UP000184171">
    <property type="component" value="Unassembled WGS sequence"/>
</dbReference>
<feature type="domain" description="POTRA" evidence="11">
    <location>
        <begin position="76"/>
        <end position="144"/>
    </location>
</feature>
<evidence type="ECO:0000256" key="5">
    <source>
        <dbReference type="ARBA" id="ARBA00022692"/>
    </source>
</evidence>
<organism evidence="12 13">
    <name type="scientific">Malonomonas rubra DSM 5091</name>
    <dbReference type="NCBI Taxonomy" id="1122189"/>
    <lineage>
        <taxon>Bacteria</taxon>
        <taxon>Pseudomonadati</taxon>
        <taxon>Thermodesulfobacteriota</taxon>
        <taxon>Desulfuromonadia</taxon>
        <taxon>Desulfuromonadales</taxon>
        <taxon>Geopsychrobacteraceae</taxon>
        <taxon>Malonomonas</taxon>
    </lineage>
</organism>
<dbReference type="Gene3D" id="3.40.50.11690">
    <property type="entry name" value="Cell division protein FtsQ/DivIB"/>
    <property type="match status" value="1"/>
</dbReference>
<dbReference type="GO" id="GO:0090529">
    <property type="term" value="P:cell septum assembly"/>
    <property type="evidence" value="ECO:0007669"/>
    <property type="project" value="InterPro"/>
</dbReference>
<dbReference type="GO" id="GO:0043093">
    <property type="term" value="P:FtsZ-dependent cytokinesis"/>
    <property type="evidence" value="ECO:0007669"/>
    <property type="project" value="UniProtKB-UniRule"/>
</dbReference>
<sequence length="293" mass="33415">MQDWINKKAEAMRDLKKTQKTKRKVRQNRKKGQKKSLPLRKILHRALRVGVVVFSGALMVVGSFLVVQLLLASDMFRVDQVSVAGGAHLSDEQIIALSDVQTGLNTFELDLDLIGNKIAENPWVRTAQVQRVFPRQIDIRIEERKPVAIINLGYLYYLDEQGEVFKVLDADDSLDYPVVTGFDYQKIKQCDSSCVDDLERIVALLQDLKEREQFKLEQISEINRAANGRLVLFTLDGGVKIRLGHDGFGKKLDRLEQIYAELKPRLSILDYIDLNVDEKVIVRIERPTRAAKG</sequence>
<proteinExistence type="inferred from homology"/>
<comment type="subcellular location">
    <subcellularLocation>
        <location evidence="9">Cell membrane</location>
        <topology evidence="9">Single-pass type II membrane protein</topology>
    </subcellularLocation>
    <subcellularLocation>
        <location evidence="1">Membrane</location>
    </subcellularLocation>
    <text evidence="9">Localizes to the division septum.</text>
</comment>
<comment type="function">
    <text evidence="9">Essential cell division protein.</text>
</comment>
<dbReference type="STRING" id="1122189.SAMN02745165_00947"/>
<dbReference type="InterPro" id="IPR045335">
    <property type="entry name" value="FtsQ_C_sf"/>
</dbReference>
<comment type="similarity">
    <text evidence="9">Belongs to the FtsQ/DivIB family. FtsQ subfamily.</text>
</comment>
<evidence type="ECO:0000256" key="6">
    <source>
        <dbReference type="ARBA" id="ARBA00022989"/>
    </source>
</evidence>
<dbReference type="Pfam" id="PF08478">
    <property type="entry name" value="POTRA_1"/>
    <property type="match status" value="1"/>
</dbReference>
<dbReference type="GO" id="GO:0032153">
    <property type="term" value="C:cell division site"/>
    <property type="evidence" value="ECO:0007669"/>
    <property type="project" value="UniProtKB-UniRule"/>
</dbReference>
<evidence type="ECO:0000256" key="1">
    <source>
        <dbReference type="ARBA" id="ARBA00004370"/>
    </source>
</evidence>
<dbReference type="InterPro" id="IPR034746">
    <property type="entry name" value="POTRA"/>
</dbReference>
<dbReference type="InterPro" id="IPR005548">
    <property type="entry name" value="Cell_div_FtsQ/DivIB_C"/>
</dbReference>
<evidence type="ECO:0000256" key="4">
    <source>
        <dbReference type="ARBA" id="ARBA00022618"/>
    </source>
</evidence>
<dbReference type="HAMAP" id="MF_00911">
    <property type="entry name" value="FtsQ_subfam"/>
    <property type="match status" value="1"/>
</dbReference>
<keyword evidence="4 9" id="KW-0132">Cell division</keyword>
<reference evidence="12 13" key="1">
    <citation type="submission" date="2016-11" db="EMBL/GenBank/DDBJ databases">
        <authorList>
            <person name="Jaros S."/>
            <person name="Januszkiewicz K."/>
            <person name="Wedrychowicz H."/>
        </authorList>
    </citation>
    <scope>NUCLEOTIDE SEQUENCE [LARGE SCALE GENOMIC DNA]</scope>
    <source>
        <strain evidence="12 13">DSM 5091</strain>
    </source>
</reference>